<comment type="caution">
    <text evidence="2">The sequence shown here is derived from an EMBL/GenBank/DDBJ whole genome shotgun (WGS) entry which is preliminary data.</text>
</comment>
<dbReference type="RefSeq" id="WP_189311484.1">
    <property type="nucleotide sequence ID" value="NZ_BMQA01000007.1"/>
</dbReference>
<sequence length="54" mass="5412">MYGRVIGAGTTGAGGATLAATGVWLNSIALMVAATTLLAAGVALFKLAPRPRRR</sequence>
<proteinExistence type="predicted"/>
<dbReference type="EMBL" id="BMQA01000007">
    <property type="protein sequence ID" value="GGJ15969.1"/>
    <property type="molecule type" value="Genomic_DNA"/>
</dbReference>
<dbReference type="Proteomes" id="UP000657574">
    <property type="component" value="Unassembled WGS sequence"/>
</dbReference>
<gene>
    <name evidence="2" type="ORF">GCM10010121_028350</name>
</gene>
<evidence type="ECO:0000313" key="2">
    <source>
        <dbReference type="EMBL" id="GGJ15969.1"/>
    </source>
</evidence>
<accession>A0A917KK74</accession>
<keyword evidence="3" id="KW-1185">Reference proteome</keyword>
<keyword evidence="1" id="KW-1133">Transmembrane helix</keyword>
<organism evidence="2 3">
    <name type="scientific">Streptomyces brasiliensis</name>
    <dbReference type="NCBI Taxonomy" id="1954"/>
    <lineage>
        <taxon>Bacteria</taxon>
        <taxon>Bacillati</taxon>
        <taxon>Actinomycetota</taxon>
        <taxon>Actinomycetes</taxon>
        <taxon>Kitasatosporales</taxon>
        <taxon>Streptomycetaceae</taxon>
        <taxon>Streptomyces</taxon>
    </lineage>
</organism>
<keyword evidence="1" id="KW-0472">Membrane</keyword>
<keyword evidence="1" id="KW-0812">Transmembrane</keyword>
<reference evidence="2" key="1">
    <citation type="journal article" date="2014" name="Int. J. Syst. Evol. Microbiol.">
        <title>Complete genome sequence of Corynebacterium casei LMG S-19264T (=DSM 44701T), isolated from a smear-ripened cheese.</title>
        <authorList>
            <consortium name="US DOE Joint Genome Institute (JGI-PGF)"/>
            <person name="Walter F."/>
            <person name="Albersmeier A."/>
            <person name="Kalinowski J."/>
            <person name="Ruckert C."/>
        </authorList>
    </citation>
    <scope>NUCLEOTIDE SEQUENCE</scope>
    <source>
        <strain evidence="2">JCM 3086</strain>
    </source>
</reference>
<protein>
    <submittedName>
        <fullName evidence="2">Uncharacterized protein</fullName>
    </submittedName>
</protein>
<feature type="transmembrane region" description="Helical" evidence="1">
    <location>
        <begin position="23"/>
        <end position="45"/>
    </location>
</feature>
<reference evidence="2" key="2">
    <citation type="submission" date="2020-09" db="EMBL/GenBank/DDBJ databases">
        <authorList>
            <person name="Sun Q."/>
            <person name="Ohkuma M."/>
        </authorList>
    </citation>
    <scope>NUCLEOTIDE SEQUENCE</scope>
    <source>
        <strain evidence="2">JCM 3086</strain>
    </source>
</reference>
<evidence type="ECO:0000256" key="1">
    <source>
        <dbReference type="SAM" id="Phobius"/>
    </source>
</evidence>
<name>A0A917KK74_9ACTN</name>
<evidence type="ECO:0000313" key="3">
    <source>
        <dbReference type="Proteomes" id="UP000657574"/>
    </source>
</evidence>
<dbReference type="AlphaFoldDB" id="A0A917KK74"/>